<protein>
    <submittedName>
        <fullName evidence="3">Uncharacterized protein</fullName>
    </submittedName>
</protein>
<gene>
    <name evidence="3" type="ORF">A3I56_00615</name>
</gene>
<feature type="region of interest" description="Disordered" evidence="1">
    <location>
        <begin position="52"/>
        <end position="80"/>
    </location>
</feature>
<keyword evidence="2" id="KW-1133">Transmembrane helix</keyword>
<evidence type="ECO:0000313" key="4">
    <source>
        <dbReference type="Proteomes" id="UP000176269"/>
    </source>
</evidence>
<evidence type="ECO:0000256" key="1">
    <source>
        <dbReference type="SAM" id="MobiDB-lite"/>
    </source>
</evidence>
<reference evidence="3 4" key="1">
    <citation type="journal article" date="2016" name="Nat. Commun.">
        <title>Thousands of microbial genomes shed light on interconnected biogeochemical processes in an aquifer system.</title>
        <authorList>
            <person name="Anantharaman K."/>
            <person name="Brown C.T."/>
            <person name="Hug L.A."/>
            <person name="Sharon I."/>
            <person name="Castelle C.J."/>
            <person name="Probst A.J."/>
            <person name="Thomas B.C."/>
            <person name="Singh A."/>
            <person name="Wilkins M.J."/>
            <person name="Karaoz U."/>
            <person name="Brodie E.L."/>
            <person name="Williams K.H."/>
            <person name="Hubbard S.S."/>
            <person name="Banfield J.F."/>
        </authorList>
    </citation>
    <scope>NUCLEOTIDE SEQUENCE [LARGE SCALE GENOMIC DNA]</scope>
</reference>
<feature type="compositionally biased region" description="Pro residues" evidence="1">
    <location>
        <begin position="56"/>
        <end position="69"/>
    </location>
</feature>
<evidence type="ECO:0000313" key="3">
    <source>
        <dbReference type="EMBL" id="OGK59725.1"/>
    </source>
</evidence>
<sequence>MTIIIAQLLTKPVIHITLNRSMKPLFAVLLTLTVLITVPSVYAQPLPDLATATNTPTPPPINTPVPIPPAETATPTPASNPQALQAEGLINCDACGYCNGMALEKVPQRWQNCRRCLYPAFGKGDINPLDNQTIKKTQDIIPQADMYHMYTDFGCISTKPNEFVAQVSTFFFSLVGGLAFLFFIYGAGVVATSRSDPGRLNHGRRIIFGSIAGLLFALFAVFLMRFIASTIGTNLGG</sequence>
<name>A0A1F7JVU3_9BACT</name>
<evidence type="ECO:0000256" key="2">
    <source>
        <dbReference type="SAM" id="Phobius"/>
    </source>
</evidence>
<accession>A0A1F7JVU3</accession>
<organism evidence="3 4">
    <name type="scientific">Candidatus Roizmanbacteria bacterium RIFCSPLOWO2_02_FULL_43_10</name>
    <dbReference type="NCBI Taxonomy" id="1802078"/>
    <lineage>
        <taxon>Bacteria</taxon>
        <taxon>Candidatus Roizmaniibacteriota</taxon>
    </lineage>
</organism>
<dbReference type="AlphaFoldDB" id="A0A1F7JVU3"/>
<feature type="compositionally biased region" description="Low complexity" evidence="1">
    <location>
        <begin position="70"/>
        <end position="80"/>
    </location>
</feature>
<dbReference type="EMBL" id="MGBC01000037">
    <property type="protein sequence ID" value="OGK59725.1"/>
    <property type="molecule type" value="Genomic_DNA"/>
</dbReference>
<dbReference type="Proteomes" id="UP000176269">
    <property type="component" value="Unassembled WGS sequence"/>
</dbReference>
<proteinExistence type="predicted"/>
<keyword evidence="2" id="KW-0812">Transmembrane</keyword>
<comment type="caution">
    <text evidence="3">The sequence shown here is derived from an EMBL/GenBank/DDBJ whole genome shotgun (WGS) entry which is preliminary data.</text>
</comment>
<feature type="transmembrane region" description="Helical" evidence="2">
    <location>
        <begin position="206"/>
        <end position="228"/>
    </location>
</feature>
<feature type="transmembrane region" description="Helical" evidence="2">
    <location>
        <begin position="163"/>
        <end position="185"/>
    </location>
</feature>
<keyword evidence="2" id="KW-0472">Membrane</keyword>